<gene>
    <name evidence="2" type="ORF">SAMN04488513_102409</name>
</gene>
<keyword evidence="1" id="KW-0732">Signal</keyword>
<dbReference type="InterPro" id="IPR025348">
    <property type="entry name" value="DUF4252"/>
</dbReference>
<accession>A0A1M6FF75</accession>
<keyword evidence="3" id="KW-1185">Reference proteome</keyword>
<feature type="chain" id="PRO_5012002649" description="DUF4252 domain-containing protein" evidence="1">
    <location>
        <begin position="26"/>
        <end position="179"/>
    </location>
</feature>
<dbReference type="OrthoDB" id="1143555at2"/>
<organism evidence="2 3">
    <name type="scientific">Pseudozobellia thermophila</name>
    <dbReference type="NCBI Taxonomy" id="192903"/>
    <lineage>
        <taxon>Bacteria</taxon>
        <taxon>Pseudomonadati</taxon>
        <taxon>Bacteroidota</taxon>
        <taxon>Flavobacteriia</taxon>
        <taxon>Flavobacteriales</taxon>
        <taxon>Flavobacteriaceae</taxon>
        <taxon>Pseudozobellia</taxon>
    </lineage>
</organism>
<dbReference type="EMBL" id="FQYU01000002">
    <property type="protein sequence ID" value="SHI96315.1"/>
    <property type="molecule type" value="Genomic_DNA"/>
</dbReference>
<dbReference type="STRING" id="192903.SAMN04488513_102409"/>
<proteinExistence type="predicted"/>
<name>A0A1M6FF75_9FLAO</name>
<dbReference type="Pfam" id="PF14060">
    <property type="entry name" value="DUF4252"/>
    <property type="match status" value="1"/>
</dbReference>
<protein>
    <recommendedName>
        <fullName evidence="4">DUF4252 domain-containing protein</fullName>
    </recommendedName>
</protein>
<dbReference type="AlphaFoldDB" id="A0A1M6FF75"/>
<evidence type="ECO:0000313" key="3">
    <source>
        <dbReference type="Proteomes" id="UP000184543"/>
    </source>
</evidence>
<dbReference type="RefSeq" id="WP_072991041.1">
    <property type="nucleotide sequence ID" value="NZ_FQYU01000002.1"/>
</dbReference>
<feature type="signal peptide" evidence="1">
    <location>
        <begin position="1"/>
        <end position="25"/>
    </location>
</feature>
<evidence type="ECO:0000313" key="2">
    <source>
        <dbReference type="EMBL" id="SHI96315.1"/>
    </source>
</evidence>
<evidence type="ECO:0008006" key="4">
    <source>
        <dbReference type="Google" id="ProtNLM"/>
    </source>
</evidence>
<dbReference type="PROSITE" id="PS51257">
    <property type="entry name" value="PROKAR_LIPOPROTEIN"/>
    <property type="match status" value="1"/>
</dbReference>
<evidence type="ECO:0000256" key="1">
    <source>
        <dbReference type="SAM" id="SignalP"/>
    </source>
</evidence>
<dbReference type="Proteomes" id="UP000184543">
    <property type="component" value="Unassembled WGS sequence"/>
</dbReference>
<reference evidence="3" key="1">
    <citation type="submission" date="2016-11" db="EMBL/GenBank/DDBJ databases">
        <authorList>
            <person name="Varghese N."/>
            <person name="Submissions S."/>
        </authorList>
    </citation>
    <scope>NUCLEOTIDE SEQUENCE [LARGE SCALE GENOMIC DNA]</scope>
    <source>
        <strain evidence="3">DSM 19858</strain>
    </source>
</reference>
<sequence>MKTIKFTACLIVLALASACSPTRSLQEYYVDNSENPNFMALDLPVSLLNIERAGLTEAEREALGALRKLNVLAFKKTPDNQAEFLTEKTKVKSILRDSKFVELMKINTGYGKATIKYLGDENAIDEVVIYGDNDDKGFLLVRVLGENMNPAKMIQFLQALEKSDYKGEGLGPLGELLKG</sequence>